<organism evidence="8 9">
    <name type="scientific">Veillonella magna</name>
    <dbReference type="NCBI Taxonomy" id="464322"/>
    <lineage>
        <taxon>Bacteria</taxon>
        <taxon>Bacillati</taxon>
        <taxon>Bacillota</taxon>
        <taxon>Negativicutes</taxon>
        <taxon>Veillonellales</taxon>
        <taxon>Veillonellaceae</taxon>
        <taxon>Veillonella</taxon>
    </lineage>
</organism>
<dbReference type="RefSeq" id="WP_239447744.1">
    <property type="nucleotide sequence ID" value="NZ_JACJLA010000002.1"/>
</dbReference>
<comment type="function">
    <text evidence="6">Involved in the gluconeogenesis. Catalyzes stereospecifically the conversion of dihydroxyacetone phosphate (DHAP) to D-glyceraldehyde-3-phosphate (G3P).</text>
</comment>
<name>A0ABS2GEX5_9FIRM</name>
<reference evidence="8 9" key="1">
    <citation type="journal article" date="2021" name="Sci. Rep.">
        <title>The distribution of antibiotic resistance genes in chicken gut microbiota commensals.</title>
        <authorList>
            <person name="Juricova H."/>
            <person name="Matiasovicova J."/>
            <person name="Kubasova T."/>
            <person name="Cejkova D."/>
            <person name="Rychlik I."/>
        </authorList>
    </citation>
    <scope>NUCLEOTIDE SEQUENCE [LARGE SCALE GENOMIC DNA]</scope>
    <source>
        <strain evidence="8 9">An537</strain>
    </source>
</reference>
<comment type="pathway">
    <text evidence="6 7">Carbohydrate degradation; glycolysis; D-glyceraldehyde 3-phosphate from glycerone phosphate: step 1/1.</text>
</comment>
<comment type="pathway">
    <text evidence="6 7">Carbohydrate biosynthesis; gluconeogenesis.</text>
</comment>
<dbReference type="NCBIfam" id="TIGR00419">
    <property type="entry name" value="tim"/>
    <property type="match status" value="1"/>
</dbReference>
<dbReference type="InterPro" id="IPR013785">
    <property type="entry name" value="Aldolase_TIM"/>
</dbReference>
<feature type="binding site" evidence="6">
    <location>
        <begin position="9"/>
        <end position="11"/>
    </location>
    <ligand>
        <name>substrate</name>
    </ligand>
</feature>
<evidence type="ECO:0000256" key="3">
    <source>
        <dbReference type="ARBA" id="ARBA00022490"/>
    </source>
</evidence>
<dbReference type="PANTHER" id="PTHR21139">
    <property type="entry name" value="TRIOSEPHOSPHATE ISOMERASE"/>
    <property type="match status" value="1"/>
</dbReference>
<sequence length="250" mass="26329">MRRQIIAGNWKMHTTRAEAIVLTEAIKQALASYDGEREVVLCPPFTSLSAVADLVGDTAIGVGAQNMHYESAGAFTGEVSPLMLTDIGCEYVILGHSERRQYFGETDVLINKKLQAAFANAIMPILCVGESLAQREAGETLSFIKAQLTAGLTQITAAQVSNMVIAYEPIWAIGTGKTATAAQAEEVCKAIRQTVAALYDTATAEAVRIQYGGSVKGSNAADILSQANIDGALVGGASLKSEDFVAIING</sequence>
<evidence type="ECO:0000256" key="1">
    <source>
        <dbReference type="ARBA" id="ARBA00007422"/>
    </source>
</evidence>
<evidence type="ECO:0000313" key="9">
    <source>
        <dbReference type="Proteomes" id="UP000707138"/>
    </source>
</evidence>
<comment type="similarity">
    <text evidence="1 6 7">Belongs to the triosephosphate isomerase family.</text>
</comment>
<dbReference type="GO" id="GO:0004807">
    <property type="term" value="F:triose-phosphate isomerase activity"/>
    <property type="evidence" value="ECO:0007669"/>
    <property type="project" value="UniProtKB-EC"/>
</dbReference>
<evidence type="ECO:0000313" key="8">
    <source>
        <dbReference type="EMBL" id="MBM6911988.1"/>
    </source>
</evidence>
<proteinExistence type="inferred from homology"/>
<evidence type="ECO:0000256" key="6">
    <source>
        <dbReference type="HAMAP-Rule" id="MF_00147"/>
    </source>
</evidence>
<protein>
    <recommendedName>
        <fullName evidence="6 7">Triosephosphate isomerase</fullName>
        <shortName evidence="6">TIM</shortName>
        <shortName evidence="6">TPI</shortName>
        <ecNumber evidence="6 7">5.3.1.1</ecNumber>
    </recommendedName>
    <alternativeName>
        <fullName evidence="6">Triose-phosphate isomerase</fullName>
    </alternativeName>
</protein>
<dbReference type="PROSITE" id="PS00171">
    <property type="entry name" value="TIM_1"/>
    <property type="match status" value="1"/>
</dbReference>
<dbReference type="InterPro" id="IPR035990">
    <property type="entry name" value="TIM_sf"/>
</dbReference>
<evidence type="ECO:0000256" key="7">
    <source>
        <dbReference type="RuleBase" id="RU363013"/>
    </source>
</evidence>
<keyword evidence="4 6" id="KW-0324">Glycolysis</keyword>
<accession>A0ABS2GEX5</accession>
<feature type="binding site" evidence="6">
    <location>
        <position position="174"/>
    </location>
    <ligand>
        <name>substrate</name>
    </ligand>
</feature>
<comment type="subunit">
    <text evidence="6 7">Homodimer.</text>
</comment>
<dbReference type="InterPro" id="IPR022896">
    <property type="entry name" value="TrioseP_Isoase_bac/euk"/>
</dbReference>
<dbReference type="SUPFAM" id="SSF51351">
    <property type="entry name" value="Triosephosphate isomerase (TIM)"/>
    <property type="match status" value="1"/>
</dbReference>
<evidence type="ECO:0000256" key="2">
    <source>
        <dbReference type="ARBA" id="ARBA00022432"/>
    </source>
</evidence>
<dbReference type="Gene3D" id="3.20.20.70">
    <property type="entry name" value="Aldolase class I"/>
    <property type="match status" value="1"/>
</dbReference>
<feature type="active site" description="Proton acceptor" evidence="6">
    <location>
        <position position="168"/>
    </location>
</feature>
<gene>
    <name evidence="6" type="primary">tpiA</name>
    <name evidence="8" type="ORF">H6A01_01420</name>
</gene>
<dbReference type="CDD" id="cd00311">
    <property type="entry name" value="TIM"/>
    <property type="match status" value="1"/>
</dbReference>
<dbReference type="PROSITE" id="PS51440">
    <property type="entry name" value="TIM_2"/>
    <property type="match status" value="1"/>
</dbReference>
<comment type="catalytic activity">
    <reaction evidence="6 7">
        <text>D-glyceraldehyde 3-phosphate = dihydroxyacetone phosphate</text>
        <dbReference type="Rhea" id="RHEA:18585"/>
        <dbReference type="ChEBI" id="CHEBI:57642"/>
        <dbReference type="ChEBI" id="CHEBI:59776"/>
        <dbReference type="EC" id="5.3.1.1"/>
    </reaction>
</comment>
<evidence type="ECO:0000256" key="5">
    <source>
        <dbReference type="ARBA" id="ARBA00023235"/>
    </source>
</evidence>
<dbReference type="EC" id="5.3.1.1" evidence="6 7"/>
<dbReference type="InterPro" id="IPR020861">
    <property type="entry name" value="Triosephosphate_isomerase_AS"/>
</dbReference>
<dbReference type="EMBL" id="JACJLA010000002">
    <property type="protein sequence ID" value="MBM6911988.1"/>
    <property type="molecule type" value="Genomic_DNA"/>
</dbReference>
<keyword evidence="9" id="KW-1185">Reference proteome</keyword>
<keyword evidence="5 6" id="KW-0413">Isomerase</keyword>
<dbReference type="Pfam" id="PF00121">
    <property type="entry name" value="TIM"/>
    <property type="match status" value="1"/>
</dbReference>
<dbReference type="InterPro" id="IPR000652">
    <property type="entry name" value="Triosephosphate_isomerase"/>
</dbReference>
<comment type="subcellular location">
    <subcellularLocation>
        <location evidence="6 7">Cytoplasm</location>
    </subcellularLocation>
</comment>
<evidence type="ECO:0000256" key="4">
    <source>
        <dbReference type="ARBA" id="ARBA00023152"/>
    </source>
</evidence>
<feature type="active site" description="Electrophile" evidence="6">
    <location>
        <position position="96"/>
    </location>
</feature>
<keyword evidence="2 6" id="KW-0312">Gluconeogenesis</keyword>
<feature type="binding site" evidence="6">
    <location>
        <position position="214"/>
    </location>
    <ligand>
        <name>substrate</name>
    </ligand>
</feature>
<keyword evidence="3 6" id="KW-0963">Cytoplasm</keyword>
<dbReference type="PANTHER" id="PTHR21139:SF42">
    <property type="entry name" value="TRIOSEPHOSPHATE ISOMERASE"/>
    <property type="match status" value="1"/>
</dbReference>
<feature type="binding site" evidence="6">
    <location>
        <begin position="235"/>
        <end position="236"/>
    </location>
    <ligand>
        <name>substrate</name>
    </ligand>
</feature>
<comment type="caution">
    <text evidence="8">The sequence shown here is derived from an EMBL/GenBank/DDBJ whole genome shotgun (WGS) entry which is preliminary data.</text>
</comment>
<dbReference type="HAMAP" id="MF_00147_B">
    <property type="entry name" value="TIM_B"/>
    <property type="match status" value="1"/>
</dbReference>
<dbReference type="Proteomes" id="UP000707138">
    <property type="component" value="Unassembled WGS sequence"/>
</dbReference>